<reference evidence="2" key="2">
    <citation type="journal article" date="2024" name="Plant">
        <title>Genomic evolution and insights into agronomic trait innovations of Sesamum species.</title>
        <authorList>
            <person name="Miao H."/>
            <person name="Wang L."/>
            <person name="Qu L."/>
            <person name="Liu H."/>
            <person name="Sun Y."/>
            <person name="Le M."/>
            <person name="Wang Q."/>
            <person name="Wei S."/>
            <person name="Zheng Y."/>
            <person name="Lin W."/>
            <person name="Duan Y."/>
            <person name="Cao H."/>
            <person name="Xiong S."/>
            <person name="Wang X."/>
            <person name="Wei L."/>
            <person name="Li C."/>
            <person name="Ma Q."/>
            <person name="Ju M."/>
            <person name="Zhao R."/>
            <person name="Li G."/>
            <person name="Mu C."/>
            <person name="Tian Q."/>
            <person name="Mei H."/>
            <person name="Zhang T."/>
            <person name="Gao T."/>
            <person name="Zhang H."/>
        </authorList>
    </citation>
    <scope>NUCLEOTIDE SEQUENCE</scope>
    <source>
        <strain evidence="2">G02</strain>
    </source>
</reference>
<organism evidence="2">
    <name type="scientific">Sesamum radiatum</name>
    <name type="common">Black benniseed</name>
    <dbReference type="NCBI Taxonomy" id="300843"/>
    <lineage>
        <taxon>Eukaryota</taxon>
        <taxon>Viridiplantae</taxon>
        <taxon>Streptophyta</taxon>
        <taxon>Embryophyta</taxon>
        <taxon>Tracheophyta</taxon>
        <taxon>Spermatophyta</taxon>
        <taxon>Magnoliopsida</taxon>
        <taxon>eudicotyledons</taxon>
        <taxon>Gunneridae</taxon>
        <taxon>Pentapetalae</taxon>
        <taxon>asterids</taxon>
        <taxon>lamiids</taxon>
        <taxon>Lamiales</taxon>
        <taxon>Pedaliaceae</taxon>
        <taxon>Sesamum</taxon>
    </lineage>
</organism>
<reference evidence="2" key="1">
    <citation type="submission" date="2020-06" db="EMBL/GenBank/DDBJ databases">
        <authorList>
            <person name="Li T."/>
            <person name="Hu X."/>
            <person name="Zhang T."/>
            <person name="Song X."/>
            <person name="Zhang H."/>
            <person name="Dai N."/>
            <person name="Sheng W."/>
            <person name="Hou X."/>
            <person name="Wei L."/>
        </authorList>
    </citation>
    <scope>NUCLEOTIDE SEQUENCE</scope>
    <source>
        <strain evidence="2">G02</strain>
        <tissue evidence="2">Leaf</tissue>
    </source>
</reference>
<feature type="region of interest" description="Disordered" evidence="1">
    <location>
        <begin position="1"/>
        <end position="25"/>
    </location>
</feature>
<name>A0AAW2MVY9_SESRA</name>
<sequence>FARSPEEDEDKETTSYPGHSSQAIQVHGTAEQTQEAILSRCVPLGTETQQHYGGSRLRVLIVCCSGSCWEWAKSWALCKSCEKSQSLAVF</sequence>
<dbReference type="EMBL" id="JACGWJ010000021">
    <property type="protein sequence ID" value="KAL0335118.1"/>
    <property type="molecule type" value="Genomic_DNA"/>
</dbReference>
<comment type="caution">
    <text evidence="2">The sequence shown here is derived from an EMBL/GenBank/DDBJ whole genome shotgun (WGS) entry which is preliminary data.</text>
</comment>
<protein>
    <submittedName>
        <fullName evidence="2">Uncharacterized protein</fullName>
    </submittedName>
</protein>
<dbReference type="AlphaFoldDB" id="A0AAW2MVY9"/>
<evidence type="ECO:0000256" key="1">
    <source>
        <dbReference type="SAM" id="MobiDB-lite"/>
    </source>
</evidence>
<feature type="compositionally biased region" description="Acidic residues" evidence="1">
    <location>
        <begin position="1"/>
        <end position="11"/>
    </location>
</feature>
<feature type="non-terminal residue" evidence="2">
    <location>
        <position position="1"/>
    </location>
</feature>
<accession>A0AAW2MVY9</accession>
<feature type="compositionally biased region" description="Polar residues" evidence="1">
    <location>
        <begin position="14"/>
        <end position="25"/>
    </location>
</feature>
<gene>
    <name evidence="2" type="ORF">Sradi_4723700</name>
</gene>
<evidence type="ECO:0000313" key="2">
    <source>
        <dbReference type="EMBL" id="KAL0335118.1"/>
    </source>
</evidence>
<proteinExistence type="predicted"/>